<protein>
    <submittedName>
        <fullName evidence="2">DUF6338 family protein</fullName>
    </submittedName>
</protein>
<accession>A0ABT0H3U7</accession>
<gene>
    <name evidence="2" type="ORF">MUY34_00430</name>
</gene>
<organism evidence="2 3">
    <name type="scientific">Psychroserpens algicola</name>
    <dbReference type="NCBI Taxonomy" id="1719034"/>
    <lineage>
        <taxon>Bacteria</taxon>
        <taxon>Pseudomonadati</taxon>
        <taxon>Bacteroidota</taxon>
        <taxon>Flavobacteriia</taxon>
        <taxon>Flavobacteriales</taxon>
        <taxon>Flavobacteriaceae</taxon>
        <taxon>Psychroserpens</taxon>
    </lineage>
</organism>
<feature type="transmembrane region" description="Helical" evidence="1">
    <location>
        <begin position="21"/>
        <end position="43"/>
    </location>
</feature>
<keyword evidence="3" id="KW-1185">Reference proteome</keyword>
<reference evidence="2" key="1">
    <citation type="submission" date="2022-04" db="EMBL/GenBank/DDBJ databases">
        <authorList>
            <person name="Ren T."/>
        </authorList>
    </citation>
    <scope>NUCLEOTIDE SEQUENCE</scope>
    <source>
        <strain evidence="2">F63249</strain>
    </source>
</reference>
<comment type="caution">
    <text evidence="2">The sequence shown here is derived from an EMBL/GenBank/DDBJ whole genome shotgun (WGS) entry which is preliminary data.</text>
</comment>
<proteinExistence type="predicted"/>
<feature type="transmembrane region" description="Helical" evidence="1">
    <location>
        <begin position="49"/>
        <end position="70"/>
    </location>
</feature>
<dbReference type="Pfam" id="PF19865">
    <property type="entry name" value="DUF6338"/>
    <property type="match status" value="1"/>
</dbReference>
<dbReference type="EMBL" id="JALPQF010000001">
    <property type="protein sequence ID" value="MCK8479060.1"/>
    <property type="molecule type" value="Genomic_DNA"/>
</dbReference>
<dbReference type="Proteomes" id="UP001203687">
    <property type="component" value="Unassembled WGS sequence"/>
</dbReference>
<evidence type="ECO:0000313" key="3">
    <source>
        <dbReference type="Proteomes" id="UP001203687"/>
    </source>
</evidence>
<dbReference type="InterPro" id="IPR045919">
    <property type="entry name" value="DUF6338"/>
</dbReference>
<keyword evidence="1" id="KW-0472">Membrane</keyword>
<keyword evidence="1" id="KW-1133">Transmembrane helix</keyword>
<evidence type="ECO:0000256" key="1">
    <source>
        <dbReference type="SAM" id="Phobius"/>
    </source>
</evidence>
<sequence length="165" mass="18988">MYRVITLALPVKSIEITSKTAIEVITYGTVNYFLYILMSPYFFIGKPLISNATFFFLTPVLLALLISYLLKSKLIRKVYDVAPTPWDFLFMNKDADYVIIELKDGSVIGGHFGLKSRATEFPREKEIFVEKEWVVDKVDEKLLYEVPDSKGLWVNGSEIKTIKLF</sequence>
<keyword evidence="1" id="KW-0812">Transmembrane</keyword>
<evidence type="ECO:0000313" key="2">
    <source>
        <dbReference type="EMBL" id="MCK8479060.1"/>
    </source>
</evidence>
<name>A0ABT0H3U7_9FLAO</name>